<dbReference type="EMBL" id="CABITT030000002">
    <property type="protein sequence ID" value="VVA93932.1"/>
    <property type="molecule type" value="Genomic_DNA"/>
</dbReference>
<comment type="caution">
    <text evidence="3">The sequence shown here is derived from an EMBL/GenBank/DDBJ whole genome shotgun (WGS) entry which is preliminary data.</text>
</comment>
<name>A0A565AX33_9BRAS</name>
<accession>A0A565AX33</accession>
<protein>
    <submittedName>
        <fullName evidence="3">Uncharacterized protein</fullName>
    </submittedName>
</protein>
<dbReference type="AlphaFoldDB" id="A0A565AX33"/>
<sequence length="99" mass="11440">MKVKACVQSKKGKQEITHRSDERERNLGETHVIELHSITSIVRFLYYLFAVYTIYSSSILSQVQIIHIVMMSPPVHTVGMDVDEINATQDRQRRTADYS</sequence>
<keyword evidence="2" id="KW-0812">Transmembrane</keyword>
<evidence type="ECO:0000313" key="3">
    <source>
        <dbReference type="EMBL" id="VVA93932.1"/>
    </source>
</evidence>
<reference evidence="3" key="1">
    <citation type="submission" date="2019-07" db="EMBL/GenBank/DDBJ databases">
        <authorList>
            <person name="Dittberner H."/>
        </authorList>
    </citation>
    <scope>NUCLEOTIDE SEQUENCE [LARGE SCALE GENOMIC DNA]</scope>
</reference>
<evidence type="ECO:0000256" key="2">
    <source>
        <dbReference type="SAM" id="Phobius"/>
    </source>
</evidence>
<keyword evidence="2" id="KW-0472">Membrane</keyword>
<feature type="region of interest" description="Disordered" evidence="1">
    <location>
        <begin position="1"/>
        <end position="23"/>
    </location>
</feature>
<dbReference type="Proteomes" id="UP000489600">
    <property type="component" value="Unassembled WGS sequence"/>
</dbReference>
<gene>
    <name evidence="3" type="ORF">ANE_LOCUS4377</name>
</gene>
<keyword evidence="4" id="KW-1185">Reference proteome</keyword>
<keyword evidence="2" id="KW-1133">Transmembrane helix</keyword>
<proteinExistence type="predicted"/>
<evidence type="ECO:0000256" key="1">
    <source>
        <dbReference type="SAM" id="MobiDB-lite"/>
    </source>
</evidence>
<feature type="compositionally biased region" description="Basic and acidic residues" evidence="1">
    <location>
        <begin position="12"/>
        <end position="23"/>
    </location>
</feature>
<evidence type="ECO:0000313" key="4">
    <source>
        <dbReference type="Proteomes" id="UP000489600"/>
    </source>
</evidence>
<feature type="transmembrane region" description="Helical" evidence="2">
    <location>
        <begin position="44"/>
        <end position="70"/>
    </location>
</feature>
<organism evidence="3 4">
    <name type="scientific">Arabis nemorensis</name>
    <dbReference type="NCBI Taxonomy" id="586526"/>
    <lineage>
        <taxon>Eukaryota</taxon>
        <taxon>Viridiplantae</taxon>
        <taxon>Streptophyta</taxon>
        <taxon>Embryophyta</taxon>
        <taxon>Tracheophyta</taxon>
        <taxon>Spermatophyta</taxon>
        <taxon>Magnoliopsida</taxon>
        <taxon>eudicotyledons</taxon>
        <taxon>Gunneridae</taxon>
        <taxon>Pentapetalae</taxon>
        <taxon>rosids</taxon>
        <taxon>malvids</taxon>
        <taxon>Brassicales</taxon>
        <taxon>Brassicaceae</taxon>
        <taxon>Arabideae</taxon>
        <taxon>Arabis</taxon>
    </lineage>
</organism>